<proteinExistence type="predicted"/>
<evidence type="ECO:0000256" key="1">
    <source>
        <dbReference type="SAM" id="MobiDB-lite"/>
    </source>
</evidence>
<feature type="region of interest" description="Disordered" evidence="1">
    <location>
        <begin position="140"/>
        <end position="160"/>
    </location>
</feature>
<protein>
    <submittedName>
        <fullName evidence="2">Uncharacterized protein</fullName>
    </submittedName>
</protein>
<evidence type="ECO:0000313" key="2">
    <source>
        <dbReference type="EMBL" id="CAD8695905.1"/>
    </source>
</evidence>
<dbReference type="EMBL" id="HBFB01035741">
    <property type="protein sequence ID" value="CAD8695905.1"/>
    <property type="molecule type" value="Transcribed_RNA"/>
</dbReference>
<reference evidence="2" key="1">
    <citation type="submission" date="2021-01" db="EMBL/GenBank/DDBJ databases">
        <authorList>
            <person name="Corre E."/>
            <person name="Pelletier E."/>
            <person name="Niang G."/>
            <person name="Scheremetjew M."/>
            <person name="Finn R."/>
            <person name="Kale V."/>
            <person name="Holt S."/>
            <person name="Cochrane G."/>
            <person name="Meng A."/>
            <person name="Brown T."/>
            <person name="Cohen L."/>
        </authorList>
    </citation>
    <scope>NUCLEOTIDE SEQUENCE</scope>
    <source>
        <strain evidence="2">SAG 11-49</strain>
    </source>
</reference>
<dbReference type="AlphaFoldDB" id="A0A7S0X0Q8"/>
<sequence>MALMHMTWLCGHLWHAAKRTTPTHAHTHAGAIAGHAHTHGDANAQQAQQLLGLQPHQPTQDSRATCASAMHSMHASHKLRWPTTLVPAGNDKHQRTSQHTRHSFYHYPASPHRSDPSPCPVAAAVLLAMPVWHTMTYHTQTSRTSHQSNPRYTNHCSSPD</sequence>
<organism evidence="2">
    <name type="scientific">Chlamydomonas leiostraca</name>
    <dbReference type="NCBI Taxonomy" id="1034604"/>
    <lineage>
        <taxon>Eukaryota</taxon>
        <taxon>Viridiplantae</taxon>
        <taxon>Chlorophyta</taxon>
        <taxon>core chlorophytes</taxon>
        <taxon>Chlorophyceae</taxon>
        <taxon>CS clade</taxon>
        <taxon>Chlamydomonadales</taxon>
        <taxon>Chlamydomonadaceae</taxon>
        <taxon>Chlamydomonas</taxon>
    </lineage>
</organism>
<accession>A0A7S0X0Q8</accession>
<name>A0A7S0X0Q8_9CHLO</name>
<gene>
    <name evidence="2" type="ORF">CLEI1391_LOCUS20091</name>
</gene>